<gene>
    <name evidence="3" type="ORF">C5Y83_20460</name>
</gene>
<dbReference type="AlphaFoldDB" id="A0A2S8FK96"/>
<keyword evidence="1" id="KW-0732">Signal</keyword>
<organism evidence="3 4">
    <name type="scientific">Blastopirellula marina</name>
    <dbReference type="NCBI Taxonomy" id="124"/>
    <lineage>
        <taxon>Bacteria</taxon>
        <taxon>Pseudomonadati</taxon>
        <taxon>Planctomycetota</taxon>
        <taxon>Planctomycetia</taxon>
        <taxon>Pirellulales</taxon>
        <taxon>Pirellulaceae</taxon>
        <taxon>Blastopirellula</taxon>
    </lineage>
</organism>
<dbReference type="Gene3D" id="2.120.10.30">
    <property type="entry name" value="TolB, C-terminal domain"/>
    <property type="match status" value="1"/>
</dbReference>
<name>A0A2S8FK96_9BACT</name>
<proteinExistence type="predicted"/>
<evidence type="ECO:0000313" key="4">
    <source>
        <dbReference type="Proteomes" id="UP000238322"/>
    </source>
</evidence>
<dbReference type="OrthoDB" id="9770043at2"/>
<evidence type="ECO:0000256" key="1">
    <source>
        <dbReference type="SAM" id="SignalP"/>
    </source>
</evidence>
<sequence length="404" mass="44997">MNRLSRLLCVALLICGLAAPVLAQKPEDGPPIPNDPVLPVKPKKTFTNLRIRRPVTITNAGDGTNRIFFAEQQGVILAVPNDPEVEEAEVFLDIENEVRFNPKQNEEGLLGLAFHPNFKENGEFFLYYTIKKGLVSHVSRFKTLKDDPTKGDPSSEEILLTIEQPYWNHNGGSIEFGPDGYLYVGLGDGGSGNDPHGNGQNLGTWLGSILRIDVDKKDEGKNYAIPADNPFVDTEGAKPEIYAYGLRNIWRLTFDRETGACWVGDVGQGIWEEIDIITKGGNYGWNVREGLHPFSEQYAKPGAKYIDPIFEYHHNVGKSITSGYVYRGKKVPQLEGKFLYADYVAGKIWALEYDYETGKAGKNYRIEEPSNPPVVCFGETEDGEVLMSAIFGEYGSIYEFVPAE</sequence>
<feature type="chain" id="PRO_5015573400" evidence="1">
    <location>
        <begin position="24"/>
        <end position="404"/>
    </location>
</feature>
<protein>
    <submittedName>
        <fullName evidence="3">Glucose sorbosone dehydrogenase</fullName>
    </submittedName>
</protein>
<dbReference type="Proteomes" id="UP000238322">
    <property type="component" value="Unassembled WGS sequence"/>
</dbReference>
<dbReference type="PANTHER" id="PTHR19328">
    <property type="entry name" value="HEDGEHOG-INTERACTING PROTEIN"/>
    <property type="match status" value="1"/>
</dbReference>
<dbReference type="InterPro" id="IPR012938">
    <property type="entry name" value="Glc/Sorbosone_DH"/>
</dbReference>
<dbReference type="Pfam" id="PF07995">
    <property type="entry name" value="GSDH"/>
    <property type="match status" value="1"/>
</dbReference>
<dbReference type="EMBL" id="PUHY01000012">
    <property type="protein sequence ID" value="PQO32586.1"/>
    <property type="molecule type" value="Genomic_DNA"/>
</dbReference>
<accession>A0A2S8FK96</accession>
<comment type="caution">
    <text evidence="3">The sequence shown here is derived from an EMBL/GenBank/DDBJ whole genome shotgun (WGS) entry which is preliminary data.</text>
</comment>
<dbReference type="PANTHER" id="PTHR19328:SF75">
    <property type="entry name" value="ALDOSE SUGAR DEHYDROGENASE YLII"/>
    <property type="match status" value="1"/>
</dbReference>
<evidence type="ECO:0000259" key="2">
    <source>
        <dbReference type="Pfam" id="PF07995"/>
    </source>
</evidence>
<reference evidence="3 4" key="1">
    <citation type="submission" date="2018-02" db="EMBL/GenBank/DDBJ databases">
        <title>Comparative genomes isolates from brazilian mangrove.</title>
        <authorList>
            <person name="Araujo J.E."/>
            <person name="Taketani R.G."/>
            <person name="Silva M.C.P."/>
            <person name="Loureco M.V."/>
            <person name="Andreote F.D."/>
        </authorList>
    </citation>
    <scope>NUCLEOTIDE SEQUENCE [LARGE SCALE GENOMIC DNA]</scope>
    <source>
        <strain evidence="3 4">Hex-1 MGV</strain>
    </source>
</reference>
<feature type="signal peptide" evidence="1">
    <location>
        <begin position="1"/>
        <end position="23"/>
    </location>
</feature>
<dbReference type="InterPro" id="IPR011042">
    <property type="entry name" value="6-blade_b-propeller_TolB-like"/>
</dbReference>
<evidence type="ECO:0000313" key="3">
    <source>
        <dbReference type="EMBL" id="PQO32586.1"/>
    </source>
</evidence>
<dbReference type="RefSeq" id="WP_105331597.1">
    <property type="nucleotide sequence ID" value="NZ_PUHY01000012.1"/>
</dbReference>
<feature type="domain" description="Glucose/Sorbosone dehydrogenase" evidence="2">
    <location>
        <begin position="53"/>
        <end position="356"/>
    </location>
</feature>
<dbReference type="SUPFAM" id="SSF50952">
    <property type="entry name" value="Soluble quinoprotein glucose dehydrogenase"/>
    <property type="match status" value="1"/>
</dbReference>
<dbReference type="InterPro" id="IPR011041">
    <property type="entry name" value="Quinoprot_gluc/sorb_DH_b-prop"/>
</dbReference>